<dbReference type="AlphaFoldDB" id="A0A0F9PNT2"/>
<name>A0A0F9PNT2_9ZZZZ</name>
<evidence type="ECO:0000313" key="1">
    <source>
        <dbReference type="EMBL" id="KKN33445.1"/>
    </source>
</evidence>
<accession>A0A0F9PNT2</accession>
<protein>
    <submittedName>
        <fullName evidence="1">Uncharacterized protein</fullName>
    </submittedName>
</protein>
<sequence length="172" mass="20058">MLKLEQEIKFCVKIDDSLVKFFKYNFRTISDLKKFSNSKLNHLVKKTKRADVEKELATISTSKNLDIEELKKLSGKSDIITQKPIKTARRKAPAKSQKFKIKDQTARWLSLTTEKLTNELNDLTRYPNTTSLKHAASSILKPNEKRFRKREKIINIIFDRILEEQAIAHLGR</sequence>
<proteinExistence type="predicted"/>
<comment type="caution">
    <text evidence="1">The sequence shown here is derived from an EMBL/GenBank/DDBJ whole genome shotgun (WGS) entry which is preliminary data.</text>
</comment>
<reference evidence="1" key="1">
    <citation type="journal article" date="2015" name="Nature">
        <title>Complex archaea that bridge the gap between prokaryotes and eukaryotes.</title>
        <authorList>
            <person name="Spang A."/>
            <person name="Saw J.H."/>
            <person name="Jorgensen S.L."/>
            <person name="Zaremba-Niedzwiedzka K."/>
            <person name="Martijn J."/>
            <person name="Lind A.E."/>
            <person name="van Eijk R."/>
            <person name="Schleper C."/>
            <person name="Guy L."/>
            <person name="Ettema T.J."/>
        </authorList>
    </citation>
    <scope>NUCLEOTIDE SEQUENCE</scope>
</reference>
<dbReference type="EMBL" id="LAZR01002178">
    <property type="protein sequence ID" value="KKN33445.1"/>
    <property type="molecule type" value="Genomic_DNA"/>
</dbReference>
<organism evidence="1">
    <name type="scientific">marine sediment metagenome</name>
    <dbReference type="NCBI Taxonomy" id="412755"/>
    <lineage>
        <taxon>unclassified sequences</taxon>
        <taxon>metagenomes</taxon>
        <taxon>ecological metagenomes</taxon>
    </lineage>
</organism>
<gene>
    <name evidence="1" type="ORF">LCGC14_0803770</name>
</gene>